<dbReference type="EMBL" id="CP165644">
    <property type="protein sequence ID" value="XDU66299.1"/>
    <property type="molecule type" value="Genomic_DNA"/>
</dbReference>
<name>A0AB39VGK3_9FUSO</name>
<proteinExistence type="predicted"/>
<evidence type="ECO:0000313" key="1">
    <source>
        <dbReference type="EMBL" id="XDU66299.1"/>
    </source>
</evidence>
<gene>
    <name evidence="1" type="ORF">AB8B22_07695</name>
</gene>
<sequence length="304" mass="36623">MSNELFKNKCITSYNDILYIITENNEIYFYNIDKNICGKIETPESECKKFNIKVEKNILCYLDNYSNIFLMDIEKHYKHFEIIEKNNTSINIGFIDVNFNQLNPQLCACACGNGNIFNNFILEKKEYYIKYKKENYTCRSIEKTDFFIIKDKDIYFLSADDKTWKLKRFNVETEFEENYSLEFERKDWLNNEYKILKMGEYLDNIYLIFSVANRIDIVNVDFKVKKVKNSFLGMKQNIFFNRKQVEVYDNFLVMRDVKSEKVYVYITNLVKDKDKLVVTKNKKDYIKLGQFLTTQNKDKIYELK</sequence>
<reference evidence="1" key="1">
    <citation type="submission" date="2024-07" db="EMBL/GenBank/DDBJ databases">
        <authorList>
            <person name="Li X.-J."/>
            <person name="Wang X."/>
        </authorList>
    </citation>
    <scope>NUCLEOTIDE SEQUENCE</scope>
    <source>
        <strain evidence="1">HSP-334</strain>
    </source>
</reference>
<organism evidence="1">
    <name type="scientific">Leptotrichia rugosa</name>
    <dbReference type="NCBI Taxonomy" id="3239302"/>
    <lineage>
        <taxon>Bacteria</taxon>
        <taxon>Fusobacteriati</taxon>
        <taxon>Fusobacteriota</taxon>
        <taxon>Fusobacteriia</taxon>
        <taxon>Fusobacteriales</taxon>
        <taxon>Leptotrichiaceae</taxon>
        <taxon>Leptotrichia</taxon>
    </lineage>
</organism>
<dbReference type="AlphaFoldDB" id="A0AB39VGK3"/>
<dbReference type="RefSeq" id="WP_369710672.1">
    <property type="nucleotide sequence ID" value="NZ_CP165644.1"/>
</dbReference>
<dbReference type="KEGG" id="lrug:AB8B22_07695"/>
<protein>
    <submittedName>
        <fullName evidence="1">Uncharacterized protein</fullName>
    </submittedName>
</protein>
<accession>A0AB39VGK3</accession>